<dbReference type="Gene3D" id="3.40.1350.10">
    <property type="match status" value="1"/>
</dbReference>
<evidence type="ECO:0000256" key="2">
    <source>
        <dbReference type="HAMAP-Rule" id="MF_00048"/>
    </source>
</evidence>
<dbReference type="OrthoDB" id="9794876at2"/>
<organism evidence="3 4">
    <name type="scientific">Corynebacterium pseudopelargi</name>
    <dbReference type="NCBI Taxonomy" id="2080757"/>
    <lineage>
        <taxon>Bacteria</taxon>
        <taxon>Bacillati</taxon>
        <taxon>Actinomycetota</taxon>
        <taxon>Actinomycetes</taxon>
        <taxon>Mycobacteriales</taxon>
        <taxon>Corynebacteriaceae</taxon>
        <taxon>Corynebacterium</taxon>
    </lineage>
</organism>
<dbReference type="PANTHER" id="PTHR34039">
    <property type="entry name" value="UPF0102 PROTEIN YRAN"/>
    <property type="match status" value="1"/>
</dbReference>
<comment type="similarity">
    <text evidence="1 2">Belongs to the UPF0102 family.</text>
</comment>
<evidence type="ECO:0000256" key="1">
    <source>
        <dbReference type="ARBA" id="ARBA00006738"/>
    </source>
</evidence>
<dbReference type="InterPro" id="IPR011856">
    <property type="entry name" value="tRNA_endonuc-like_dom_sf"/>
</dbReference>
<proteinExistence type="inferred from homology"/>
<sequence length="116" mass="13162">MPTAKSMRLGKHGEDLAAEDYEAKGYLVLERNVVTPFGELDLIVTRGKEVRIVEVKTRSSAAFGAEHSVDRQKFRRMKRAAVWWMRRHQIRAVSFDVVAITAGKLERFEGVDRGAC</sequence>
<dbReference type="Proteomes" id="UP000271426">
    <property type="component" value="Chromosome"/>
</dbReference>
<evidence type="ECO:0000313" key="4">
    <source>
        <dbReference type="Proteomes" id="UP000271426"/>
    </source>
</evidence>
<keyword evidence="4" id="KW-1185">Reference proteome</keyword>
<accession>A0A3G6ITG6</accession>
<dbReference type="AlphaFoldDB" id="A0A3G6ITG6"/>
<dbReference type="GO" id="GO:0003676">
    <property type="term" value="F:nucleic acid binding"/>
    <property type="evidence" value="ECO:0007669"/>
    <property type="project" value="InterPro"/>
</dbReference>
<dbReference type="InterPro" id="IPR003509">
    <property type="entry name" value="UPF0102_YraN-like"/>
</dbReference>
<dbReference type="KEGG" id="cpso:CPPEL_04390"/>
<dbReference type="EMBL" id="CP033898">
    <property type="protein sequence ID" value="AZA09005.1"/>
    <property type="molecule type" value="Genomic_DNA"/>
</dbReference>
<evidence type="ECO:0000313" key="3">
    <source>
        <dbReference type="EMBL" id="AZA09005.1"/>
    </source>
</evidence>
<name>A0A3G6ITG6_9CORY</name>
<dbReference type="HAMAP" id="MF_00048">
    <property type="entry name" value="UPF0102"/>
    <property type="match status" value="1"/>
</dbReference>
<protein>
    <recommendedName>
        <fullName evidence="2">UPF0102 protein CPPEL_04390</fullName>
    </recommendedName>
</protein>
<dbReference type="PANTHER" id="PTHR34039:SF1">
    <property type="entry name" value="UPF0102 PROTEIN YRAN"/>
    <property type="match status" value="1"/>
</dbReference>
<dbReference type="InterPro" id="IPR011335">
    <property type="entry name" value="Restrct_endonuc-II-like"/>
</dbReference>
<dbReference type="SUPFAM" id="SSF52980">
    <property type="entry name" value="Restriction endonuclease-like"/>
    <property type="match status" value="1"/>
</dbReference>
<dbReference type="Pfam" id="PF02021">
    <property type="entry name" value="UPF0102"/>
    <property type="match status" value="1"/>
</dbReference>
<reference evidence="3 4" key="1">
    <citation type="submission" date="2018-11" db="EMBL/GenBank/DDBJ databases">
        <authorList>
            <person name="Kleinhagauer T."/>
            <person name="Glaeser S.P."/>
            <person name="Spergser J."/>
            <person name="Ruckert C."/>
            <person name="Kaempfer P."/>
            <person name="Busse H.-J."/>
        </authorList>
    </citation>
    <scope>NUCLEOTIDE SEQUENCE [LARGE SCALE GENOMIC DNA]</scope>
    <source>
        <strain evidence="3 4">812CH</strain>
    </source>
</reference>
<gene>
    <name evidence="3" type="ORF">CPPEL_04390</name>
</gene>